<accession>A0A066X5J9</accession>
<proteinExistence type="predicted"/>
<dbReference type="EMBL" id="JMSE01001132">
    <property type="protein sequence ID" value="KDN64433.1"/>
    <property type="molecule type" value="Genomic_DNA"/>
</dbReference>
<protein>
    <submittedName>
        <fullName evidence="1">Putative FAD binding domain-containing protein</fullName>
    </submittedName>
</protein>
<dbReference type="eggNOG" id="KOG1231">
    <property type="taxonomic scope" value="Eukaryota"/>
</dbReference>
<dbReference type="OMA" id="MGRWISM"/>
<comment type="caution">
    <text evidence="1">The sequence shown here is derived from an EMBL/GenBank/DDBJ whole genome shotgun (WGS) entry which is preliminary data.</text>
</comment>
<keyword evidence="2" id="KW-1185">Reference proteome</keyword>
<dbReference type="AlphaFoldDB" id="A0A066X5J9"/>
<organism evidence="1 2">
    <name type="scientific">Colletotrichum sublineola</name>
    <name type="common">Sorghum anthracnose fungus</name>
    <dbReference type="NCBI Taxonomy" id="1173701"/>
    <lineage>
        <taxon>Eukaryota</taxon>
        <taxon>Fungi</taxon>
        <taxon>Dikarya</taxon>
        <taxon>Ascomycota</taxon>
        <taxon>Pezizomycotina</taxon>
        <taxon>Sordariomycetes</taxon>
        <taxon>Hypocreomycetidae</taxon>
        <taxon>Glomerellales</taxon>
        <taxon>Glomerellaceae</taxon>
        <taxon>Colletotrichum</taxon>
        <taxon>Colletotrichum graminicola species complex</taxon>
    </lineage>
</organism>
<sequence>MGLWFMPPPGMTPSMVAYEKDNDLEAVLVEGITNKDHQNMILQNAASLRHISLDASHYHPRTKYTDNLDMPLTDEQWDAAAKKIGMGRWISMGTAYGSASIRNAHLEIIKQEMTKVPGSRWFLLEDRKEKFRSLHSCADTMRGLPTLDEFRWLDQKSAMRQYAMAKKRFTEAKMDYFGMLSVSMREMRYLLTIDD</sequence>
<gene>
    <name evidence="1" type="ORF">CSUB01_11815</name>
</gene>
<dbReference type="HOGENOM" id="CLU_1396224_0_0_1"/>
<dbReference type="OrthoDB" id="5332616at2759"/>
<evidence type="ECO:0000313" key="1">
    <source>
        <dbReference type="EMBL" id="KDN64433.1"/>
    </source>
</evidence>
<dbReference type="InterPro" id="IPR016170">
    <property type="entry name" value="Cytok_DH_C_sf"/>
</dbReference>
<dbReference type="Gene3D" id="3.40.462.10">
    <property type="entry name" value="FAD-linked oxidases, C-terminal domain"/>
    <property type="match status" value="1"/>
</dbReference>
<evidence type="ECO:0000313" key="2">
    <source>
        <dbReference type="Proteomes" id="UP000027238"/>
    </source>
</evidence>
<name>A0A066X5J9_COLSU</name>
<dbReference type="Proteomes" id="UP000027238">
    <property type="component" value="Unassembled WGS sequence"/>
</dbReference>
<reference evidence="2" key="1">
    <citation type="journal article" date="2014" name="Genome Announc.">
        <title>Draft genome sequence of Colletotrichum sublineola, a destructive pathogen of cultivated sorghum.</title>
        <authorList>
            <person name="Baroncelli R."/>
            <person name="Sanz-Martin J.M."/>
            <person name="Rech G.E."/>
            <person name="Sukno S.A."/>
            <person name="Thon M.R."/>
        </authorList>
    </citation>
    <scope>NUCLEOTIDE SEQUENCE [LARGE SCALE GENOMIC DNA]</scope>
    <source>
        <strain evidence="2">TX430BB</strain>
    </source>
</reference>
<dbReference type="STRING" id="1173701.A0A066X5J9"/>